<name>A0A8H4PIX0_9HYPO</name>
<dbReference type="Proteomes" id="UP000554235">
    <property type="component" value="Unassembled WGS sequence"/>
</dbReference>
<evidence type="ECO:0000256" key="1">
    <source>
        <dbReference type="ARBA" id="ARBA00022857"/>
    </source>
</evidence>
<accession>A0A8H4PIX0</accession>
<dbReference type="AlphaFoldDB" id="A0A8H4PIX0"/>
<dbReference type="PANTHER" id="PTHR42748:SF22">
    <property type="entry name" value="NMRA-LIKE DOMAIN-CONTAINING PROTEIN"/>
    <property type="match status" value="1"/>
</dbReference>
<keyword evidence="1" id="KW-0521">NADP</keyword>
<reference evidence="2 3" key="1">
    <citation type="submission" date="2020-01" db="EMBL/GenBank/DDBJ databases">
        <title>Identification and distribution of gene clusters putatively required for synthesis of sphingolipid metabolism inhibitors in phylogenetically diverse species of the filamentous fungus Fusarium.</title>
        <authorList>
            <person name="Kim H.-S."/>
            <person name="Busman M."/>
            <person name="Brown D.W."/>
            <person name="Divon H."/>
            <person name="Uhlig S."/>
            <person name="Proctor R.H."/>
        </authorList>
    </citation>
    <scope>NUCLEOTIDE SEQUENCE [LARGE SCALE GENOMIC DNA]</scope>
    <source>
        <strain evidence="2 3">NRRL 20459</strain>
    </source>
</reference>
<evidence type="ECO:0000313" key="3">
    <source>
        <dbReference type="Proteomes" id="UP000554235"/>
    </source>
</evidence>
<sequence length="326" mass="35933">MSRNVCITAVDGHTGFLIAELILKHRDFSRKVNSVVGLTLHPDSDRAKELKELGATIVQHDPGRLRIVTRTLKDINCGTICLVPPAHQDKFEICEELATAAKRADIPNVCLISSEGCDYAEREKQPRLREFIDLESLVLEAKGDAENLLLYAPQAKEEGHLPLPIGKNHKFAPVALGDVAHVAAHVLTGKGKHGFDDKHRGQMMVVTGPMLCAGAELATAASKALGTELQFENISEYAPTIFSLQSQTLILDYRAEARKVLKAQSVITVRAAIHPRVLQPCAGGQNYISTTAFHDVTGEHPTEPENFFQMYQSEMRPKKKAKHEHK</sequence>
<protein>
    <submittedName>
        <fullName evidence="2">Prestalk A differentiation A</fullName>
    </submittedName>
</protein>
<organism evidence="2 3">
    <name type="scientific">Fusarium albosuccineum</name>
    <dbReference type="NCBI Taxonomy" id="1237068"/>
    <lineage>
        <taxon>Eukaryota</taxon>
        <taxon>Fungi</taxon>
        <taxon>Dikarya</taxon>
        <taxon>Ascomycota</taxon>
        <taxon>Pezizomycotina</taxon>
        <taxon>Sordariomycetes</taxon>
        <taxon>Hypocreomycetidae</taxon>
        <taxon>Hypocreales</taxon>
        <taxon>Nectriaceae</taxon>
        <taxon>Fusarium</taxon>
        <taxon>Fusarium decemcellulare species complex</taxon>
    </lineage>
</organism>
<gene>
    <name evidence="2" type="ORF">FALBO_658</name>
</gene>
<dbReference type="InterPro" id="IPR051164">
    <property type="entry name" value="NmrA-like_oxidored"/>
</dbReference>
<proteinExistence type="predicted"/>
<dbReference type="Gene3D" id="3.90.25.10">
    <property type="entry name" value="UDP-galactose 4-epimerase, domain 1"/>
    <property type="match status" value="1"/>
</dbReference>
<evidence type="ECO:0000313" key="2">
    <source>
        <dbReference type="EMBL" id="KAF4472426.1"/>
    </source>
</evidence>
<dbReference type="GO" id="GO:0005634">
    <property type="term" value="C:nucleus"/>
    <property type="evidence" value="ECO:0007669"/>
    <property type="project" value="TreeGrafter"/>
</dbReference>
<keyword evidence="3" id="KW-1185">Reference proteome</keyword>
<dbReference type="EMBL" id="JAADYS010000073">
    <property type="protein sequence ID" value="KAF4472426.1"/>
    <property type="molecule type" value="Genomic_DNA"/>
</dbReference>
<dbReference type="OrthoDB" id="10254221at2759"/>
<dbReference type="PANTHER" id="PTHR42748">
    <property type="entry name" value="NITROGEN METABOLITE REPRESSION PROTEIN NMRA FAMILY MEMBER"/>
    <property type="match status" value="1"/>
</dbReference>
<dbReference type="InterPro" id="IPR036291">
    <property type="entry name" value="NAD(P)-bd_dom_sf"/>
</dbReference>
<dbReference type="SUPFAM" id="SSF51735">
    <property type="entry name" value="NAD(P)-binding Rossmann-fold domains"/>
    <property type="match status" value="1"/>
</dbReference>
<dbReference type="Gene3D" id="3.40.50.720">
    <property type="entry name" value="NAD(P)-binding Rossmann-like Domain"/>
    <property type="match status" value="1"/>
</dbReference>
<comment type="caution">
    <text evidence="2">The sequence shown here is derived from an EMBL/GenBank/DDBJ whole genome shotgun (WGS) entry which is preliminary data.</text>
</comment>